<dbReference type="HOGENOM" id="CLU_380465_0_0_1"/>
<dbReference type="OrthoDB" id="5796559at2759"/>
<dbReference type="EMBL" id="GL379787">
    <property type="protein sequence ID" value="EGT31154.1"/>
    <property type="molecule type" value="Genomic_DNA"/>
</dbReference>
<reference evidence="4" key="1">
    <citation type="submission" date="2011-07" db="EMBL/GenBank/DDBJ databases">
        <authorList>
            <consortium name="Caenorhabditis brenneri Sequencing and Analysis Consortium"/>
            <person name="Wilson R.K."/>
        </authorList>
    </citation>
    <scope>NUCLEOTIDE SEQUENCE [LARGE SCALE GENOMIC DNA]</scope>
    <source>
        <strain evidence="4">PB2801</strain>
    </source>
</reference>
<dbReference type="AlphaFoldDB" id="G0M8S0"/>
<evidence type="ECO:0000313" key="4">
    <source>
        <dbReference type="Proteomes" id="UP000008068"/>
    </source>
</evidence>
<dbReference type="InParanoid" id="G0M8S0"/>
<dbReference type="Gene3D" id="3.80.20.20">
    <property type="entry name" value="Receptor L-domain"/>
    <property type="match status" value="3"/>
</dbReference>
<dbReference type="InterPro" id="IPR036941">
    <property type="entry name" value="Rcpt_L-dom_sf"/>
</dbReference>
<organism evidence="4">
    <name type="scientific">Caenorhabditis brenneri</name>
    <name type="common">Nematode worm</name>
    <dbReference type="NCBI Taxonomy" id="135651"/>
    <lineage>
        <taxon>Eukaryota</taxon>
        <taxon>Metazoa</taxon>
        <taxon>Ecdysozoa</taxon>
        <taxon>Nematoda</taxon>
        <taxon>Chromadorea</taxon>
        <taxon>Rhabditida</taxon>
        <taxon>Rhabditina</taxon>
        <taxon>Rhabditomorpha</taxon>
        <taxon>Rhabditoidea</taxon>
        <taxon>Rhabditidae</taxon>
        <taxon>Peloderinae</taxon>
        <taxon>Caenorhabditis</taxon>
    </lineage>
</organism>
<feature type="signal peptide" evidence="1">
    <location>
        <begin position="1"/>
        <end position="15"/>
    </location>
</feature>
<accession>G0M8S0</accession>
<dbReference type="InterPro" id="IPR053079">
    <property type="entry name" value="SPS2_domain"/>
</dbReference>
<evidence type="ECO:0000313" key="3">
    <source>
        <dbReference type="EMBL" id="EGT31154.1"/>
    </source>
</evidence>
<protein>
    <recommendedName>
        <fullName evidence="2">Receptor L-domain domain-containing protein</fullName>
    </recommendedName>
</protein>
<keyword evidence="1" id="KW-0732">Signal</keyword>
<gene>
    <name evidence="3" type="ORF">CAEBREN_02865</name>
</gene>
<dbReference type="Proteomes" id="UP000008068">
    <property type="component" value="Unassembled WGS sequence"/>
</dbReference>
<feature type="domain" description="Receptor L-domain" evidence="2">
    <location>
        <begin position="395"/>
        <end position="479"/>
    </location>
</feature>
<keyword evidence="4" id="KW-1185">Reference proteome</keyword>
<sequence>MLVWVLLVFITGICAQNSTETYVEPTETTVATDPRCLPGCTFESNLIDSATLKYFPKNCTTVCTPNALYIGYETDVAEYQLTNTFKNMKHLIGGLIFTRSIYYSSRFLASLETVDCYNYGFFKFTLNSNMTEIELPNVTNVSCRIEIKGNANLTRLNLPKMIPLASPAVNYSTVDIEISYNAPNFCITLQEMSNLMTHDYIKFDQITGSYCDAFKNSTSLLEKKTCDLENYLWSEIHSECVYVFGDVLIDSDNQEHASKLESVETIFGSLIIFGTNLTSIDFLENLEHIISLKDNQPALLVELNEDLKNMSFPKLERVLSQVYVPLVFLNNSETLMKSPGHCFDIRNSVTETDTWIVRFDGKTCVPECVYQKYYLEKNSSFPTNCTTVCVPAGLYINSEMPFTESQLAELFKNMKHLIGSLDVSLTSYTSMKFFSNLESIDCYNTGNFWITHNSDMTEIGMPNLSNVSCLISIISNSNLERLNLPKITSSLQPTFSSLADTKLEKIYMYAYANARNFCINVDEMSNLMSYNNGFTLDKSGDTSGNYCELSNSSVFNQKTCNIKNTKLENLDSDCVNLYGNLTIKHEDEGNLQKLESVETIFGYLKINGTNLTSLNFLGKLKNIWSLTGDNPAILVENNRLLTDITLPSLQKVFAPTHTRFSFNKNNEGLLKDLSICYGFRKISNEWGELTVKFDGETCEELEKNTVKEQSASGWNSIIILCLIILIRY</sequence>
<feature type="domain" description="Receptor L-domain" evidence="2">
    <location>
        <begin position="573"/>
        <end position="666"/>
    </location>
</feature>
<evidence type="ECO:0000259" key="2">
    <source>
        <dbReference type="Pfam" id="PF01030"/>
    </source>
</evidence>
<dbReference type="SUPFAM" id="SSF52058">
    <property type="entry name" value="L domain-like"/>
    <property type="match status" value="4"/>
</dbReference>
<feature type="domain" description="Receptor L-domain" evidence="2">
    <location>
        <begin position="240"/>
        <end position="333"/>
    </location>
</feature>
<dbReference type="STRING" id="135651.G0M8S0"/>
<name>G0M8S0_CAEBE</name>
<dbReference type="PANTHER" id="PTHR21662:SF61">
    <property type="entry name" value="RECEPTOR L-DOMAIN DOMAIN-CONTAINING PROTEIN"/>
    <property type="match status" value="1"/>
</dbReference>
<evidence type="ECO:0000256" key="1">
    <source>
        <dbReference type="SAM" id="SignalP"/>
    </source>
</evidence>
<dbReference type="OMA" id="MENWEST"/>
<feature type="chain" id="PRO_5012429395" description="Receptor L-domain domain-containing protein" evidence="1">
    <location>
        <begin position="16"/>
        <end position="728"/>
    </location>
</feature>
<dbReference type="eggNOG" id="ENOG502TGJQ">
    <property type="taxonomic scope" value="Eukaryota"/>
</dbReference>
<dbReference type="InterPro" id="IPR000494">
    <property type="entry name" value="Rcpt_L-dom"/>
</dbReference>
<proteinExistence type="predicted"/>
<dbReference type="Pfam" id="PF01030">
    <property type="entry name" value="Recep_L_domain"/>
    <property type="match status" value="3"/>
</dbReference>
<dbReference type="PANTHER" id="PTHR21662">
    <property type="entry name" value="RECEPTOR PROTEIN-TYROSINE KINASE"/>
    <property type="match status" value="1"/>
</dbReference>